<evidence type="ECO:0000313" key="2">
    <source>
        <dbReference type="Proteomes" id="UP000032067"/>
    </source>
</evidence>
<organism evidence="1 2">
    <name type="scientific">Variovorax paradoxus</name>
    <dbReference type="NCBI Taxonomy" id="34073"/>
    <lineage>
        <taxon>Bacteria</taxon>
        <taxon>Pseudomonadati</taxon>
        <taxon>Pseudomonadota</taxon>
        <taxon>Betaproteobacteria</taxon>
        <taxon>Burkholderiales</taxon>
        <taxon>Comamonadaceae</taxon>
        <taxon>Variovorax</taxon>
    </lineage>
</organism>
<comment type="caution">
    <text evidence="1">The sequence shown here is derived from an EMBL/GenBank/DDBJ whole genome shotgun (WGS) entry which is preliminary data.</text>
</comment>
<reference evidence="1 2" key="1">
    <citation type="submission" date="2014-12" db="EMBL/GenBank/DDBJ databases">
        <title>16Stimator: statistical estimation of ribosomal gene copy numbers from draft genome assemblies.</title>
        <authorList>
            <person name="Perisin M.A."/>
            <person name="Vetter M."/>
            <person name="Gilbert J.A."/>
            <person name="Bergelson J."/>
        </authorList>
    </citation>
    <scope>NUCLEOTIDE SEQUENCE [LARGE SCALE GENOMIC DNA]</scope>
    <source>
        <strain evidence="1 2">MEDvA23</strain>
    </source>
</reference>
<protein>
    <submittedName>
        <fullName evidence="1">Uncharacterized protein</fullName>
    </submittedName>
</protein>
<name>A0A0D0LSH6_VARPD</name>
<sequence length="100" mass="10712">MAHVPSFPGPPETLSAQSLALHASDGIDSLRVVQRAYACIEKLIGPHHTSNAEEFCPDRTELSALVGLVNEEFQRRIDAADATAQSLRTALSEAGKAKQT</sequence>
<dbReference type="RefSeq" id="WP_042582109.1">
    <property type="nucleotide sequence ID" value="NZ_JXQQ01000097.1"/>
</dbReference>
<dbReference type="Proteomes" id="UP000032067">
    <property type="component" value="Unassembled WGS sequence"/>
</dbReference>
<evidence type="ECO:0000313" key="1">
    <source>
        <dbReference type="EMBL" id="KIQ20485.1"/>
    </source>
</evidence>
<dbReference type="AlphaFoldDB" id="A0A0D0LSH6"/>
<gene>
    <name evidence="1" type="ORF">RT97_27890</name>
</gene>
<accession>A0A0D0LSH6</accession>
<dbReference type="OrthoDB" id="8853931at2"/>
<dbReference type="EMBL" id="JXQQ01000097">
    <property type="protein sequence ID" value="KIQ20485.1"/>
    <property type="molecule type" value="Genomic_DNA"/>
</dbReference>
<proteinExistence type="predicted"/>